<feature type="domain" description="Beta-lactamase-related" evidence="2">
    <location>
        <begin position="48"/>
        <end position="370"/>
    </location>
</feature>
<name>A0A4Q9HPC7_STRKA</name>
<dbReference type="PANTHER" id="PTHR46825:SF7">
    <property type="entry name" value="D-ALANYL-D-ALANINE CARBOXYPEPTIDASE"/>
    <property type="match status" value="1"/>
</dbReference>
<feature type="signal peptide" evidence="1">
    <location>
        <begin position="1"/>
        <end position="30"/>
    </location>
</feature>
<evidence type="ECO:0000256" key="1">
    <source>
        <dbReference type="SAM" id="SignalP"/>
    </source>
</evidence>
<proteinExistence type="predicted"/>
<sequence>MERHRRRPARLVLTLTAALTVLLTASPAPAATAPTRSDRLQRDTDALRDAGVSGVAVRLRTPAGVRTATSGTAVLGTDRPVPRAGTLRIGSTTKSFVATVVLQLVGEGRLSLDDTVDSWLPGTVSGNGNDGRAITVRNLLGHTSGLANYVADVAPGGARDYLANRDRTYSPEQLVALAMGHRPDFRPGARYAYSNTNYVLAGMVIRAVTGHTWQQEVRTRILRPLGLRHTTAPEGRPRVPGPHATEYQQFTPDGPYVDTTAPYLPFDTGADGAMISTAADLDRFFTALSTGRLLAPAQLAEMRRTVRVPAEPGTPEGRSAGLGLFRTPLSCGGFYEGHDGSGIGYVVAPAATADGRTALTVSLHSRPGEQHLAERQLAAMNTLVDHALCDARR</sequence>
<dbReference type="RefSeq" id="WP_131125403.1">
    <property type="nucleotide sequence ID" value="NZ_SIXH01000358.1"/>
</dbReference>
<dbReference type="InterPro" id="IPR050491">
    <property type="entry name" value="AmpC-like"/>
</dbReference>
<dbReference type="Pfam" id="PF00144">
    <property type="entry name" value="Beta-lactamase"/>
    <property type="match status" value="1"/>
</dbReference>
<protein>
    <submittedName>
        <fullName evidence="3">Class A beta-lactamase-related serine hydrolase</fullName>
    </submittedName>
</protein>
<dbReference type="InterPro" id="IPR001466">
    <property type="entry name" value="Beta-lactam-related"/>
</dbReference>
<reference evidence="3 4" key="1">
    <citation type="submission" date="2019-02" db="EMBL/GenBank/DDBJ databases">
        <title>Draft Genome Sequence of Streptomyces sp. AM-2504, identified by 16S rRNA comparative analysis as a Streptomyces Kasugaensis strain.</title>
        <authorList>
            <person name="Napolioni V."/>
            <person name="Giuliodori A.M."/>
            <person name="Spurio R."/>
            <person name="Fabbretti A."/>
        </authorList>
    </citation>
    <scope>NUCLEOTIDE SEQUENCE [LARGE SCALE GENOMIC DNA]</scope>
    <source>
        <strain evidence="3 4">AM-2504</strain>
    </source>
</reference>
<evidence type="ECO:0000259" key="2">
    <source>
        <dbReference type="Pfam" id="PF00144"/>
    </source>
</evidence>
<keyword evidence="1" id="KW-0732">Signal</keyword>
<dbReference type="GO" id="GO:0016787">
    <property type="term" value="F:hydrolase activity"/>
    <property type="evidence" value="ECO:0007669"/>
    <property type="project" value="UniProtKB-KW"/>
</dbReference>
<accession>A0A4Q9HPC7</accession>
<organism evidence="3 4">
    <name type="scientific">Streptomyces kasugaensis</name>
    <dbReference type="NCBI Taxonomy" id="1946"/>
    <lineage>
        <taxon>Bacteria</taxon>
        <taxon>Bacillati</taxon>
        <taxon>Actinomycetota</taxon>
        <taxon>Actinomycetes</taxon>
        <taxon>Kitasatosporales</taxon>
        <taxon>Streptomycetaceae</taxon>
        <taxon>Streptomyces</taxon>
    </lineage>
</organism>
<keyword evidence="3" id="KW-0378">Hydrolase</keyword>
<evidence type="ECO:0000313" key="4">
    <source>
        <dbReference type="Proteomes" id="UP000292452"/>
    </source>
</evidence>
<dbReference type="InterPro" id="IPR012338">
    <property type="entry name" value="Beta-lactam/transpept-like"/>
</dbReference>
<dbReference type="Gene3D" id="3.40.710.10">
    <property type="entry name" value="DD-peptidase/beta-lactamase superfamily"/>
    <property type="match status" value="1"/>
</dbReference>
<evidence type="ECO:0000313" key="3">
    <source>
        <dbReference type="EMBL" id="TBO56299.1"/>
    </source>
</evidence>
<keyword evidence="4" id="KW-1185">Reference proteome</keyword>
<dbReference type="EMBL" id="SIXH01000358">
    <property type="protein sequence ID" value="TBO56299.1"/>
    <property type="molecule type" value="Genomic_DNA"/>
</dbReference>
<dbReference type="SUPFAM" id="SSF56601">
    <property type="entry name" value="beta-lactamase/transpeptidase-like"/>
    <property type="match status" value="1"/>
</dbReference>
<comment type="caution">
    <text evidence="3">The sequence shown here is derived from an EMBL/GenBank/DDBJ whole genome shotgun (WGS) entry which is preliminary data.</text>
</comment>
<feature type="chain" id="PRO_5020732001" evidence="1">
    <location>
        <begin position="31"/>
        <end position="393"/>
    </location>
</feature>
<dbReference type="AlphaFoldDB" id="A0A4Q9HPC7"/>
<dbReference type="PANTHER" id="PTHR46825">
    <property type="entry name" value="D-ALANYL-D-ALANINE-CARBOXYPEPTIDASE/ENDOPEPTIDASE AMPH"/>
    <property type="match status" value="1"/>
</dbReference>
<dbReference type="Proteomes" id="UP000292452">
    <property type="component" value="Unassembled WGS sequence"/>
</dbReference>
<gene>
    <name evidence="3" type="ORF">EYS09_28670</name>
</gene>